<evidence type="ECO:0000313" key="1">
    <source>
        <dbReference type="EMBL" id="NZA03142.1"/>
    </source>
</evidence>
<evidence type="ECO:0000313" key="2">
    <source>
        <dbReference type="Proteomes" id="UP000589716"/>
    </source>
</evidence>
<gene>
    <name evidence="1" type="ORF">H0I39_18015</name>
</gene>
<sequence>MTSLRFDDGGCAAMTPARCEAFRDSLTSFSSFHHFVITPRSGGVTSHAVNQAIDT</sequence>
<dbReference type="EMBL" id="JACCKX010000001">
    <property type="protein sequence ID" value="NZA03142.1"/>
    <property type="molecule type" value="Genomic_DNA"/>
</dbReference>
<dbReference type="AlphaFoldDB" id="A0A853IYY6"/>
<name>A0A853IYY6_9BURK</name>
<proteinExistence type="predicted"/>
<protein>
    <submittedName>
        <fullName evidence="1">Uncharacterized protein</fullName>
    </submittedName>
</protein>
<organism evidence="1 2">
    <name type="scientific">Ottowia beijingensis</name>
    <dbReference type="NCBI Taxonomy" id="1207057"/>
    <lineage>
        <taxon>Bacteria</taxon>
        <taxon>Pseudomonadati</taxon>
        <taxon>Pseudomonadota</taxon>
        <taxon>Betaproteobacteria</taxon>
        <taxon>Burkholderiales</taxon>
        <taxon>Comamonadaceae</taxon>
        <taxon>Ottowia</taxon>
    </lineage>
</organism>
<dbReference type="RefSeq" id="WP_180551393.1">
    <property type="nucleotide sequence ID" value="NZ_JACCKX010000001.1"/>
</dbReference>
<comment type="caution">
    <text evidence="1">The sequence shown here is derived from an EMBL/GenBank/DDBJ whole genome shotgun (WGS) entry which is preliminary data.</text>
</comment>
<dbReference type="Proteomes" id="UP000589716">
    <property type="component" value="Unassembled WGS sequence"/>
</dbReference>
<accession>A0A853IYY6</accession>
<reference evidence="1 2" key="1">
    <citation type="submission" date="2020-07" db="EMBL/GenBank/DDBJ databases">
        <authorList>
            <person name="Maaloum M."/>
        </authorList>
    </citation>
    <scope>NUCLEOTIDE SEQUENCE [LARGE SCALE GENOMIC DNA]</scope>
    <source>
        <strain evidence="1 2">GCS-AN-3</strain>
    </source>
</reference>
<keyword evidence="2" id="KW-1185">Reference proteome</keyword>